<protein>
    <submittedName>
        <fullName evidence="4">(salmon louse) hypothetical protein</fullName>
    </submittedName>
</protein>
<dbReference type="InterPro" id="IPR018247">
    <property type="entry name" value="EF_Hand_1_Ca_BS"/>
</dbReference>
<name>A0A7R8CDY5_LEPSM</name>
<keyword evidence="2" id="KW-0106">Calcium</keyword>
<reference evidence="4" key="1">
    <citation type="submission" date="2021-02" db="EMBL/GenBank/DDBJ databases">
        <authorList>
            <person name="Bekaert M."/>
        </authorList>
    </citation>
    <scope>NUCLEOTIDE SEQUENCE</scope>
    <source>
        <strain evidence="4">IoA-00</strain>
    </source>
</reference>
<dbReference type="Proteomes" id="UP000675881">
    <property type="component" value="Chromosome 10"/>
</dbReference>
<organism evidence="4 5">
    <name type="scientific">Lepeophtheirus salmonis</name>
    <name type="common">Salmon louse</name>
    <name type="synonym">Caligus salmonis</name>
    <dbReference type="NCBI Taxonomy" id="72036"/>
    <lineage>
        <taxon>Eukaryota</taxon>
        <taxon>Metazoa</taxon>
        <taxon>Ecdysozoa</taxon>
        <taxon>Arthropoda</taxon>
        <taxon>Crustacea</taxon>
        <taxon>Multicrustacea</taxon>
        <taxon>Hexanauplia</taxon>
        <taxon>Copepoda</taxon>
        <taxon>Siphonostomatoida</taxon>
        <taxon>Caligidae</taxon>
        <taxon>Lepeophtheirus</taxon>
    </lineage>
</organism>
<dbReference type="EMBL" id="HG994589">
    <property type="protein sequence ID" value="CAF2790543.1"/>
    <property type="molecule type" value="Genomic_DNA"/>
</dbReference>
<dbReference type="Gene3D" id="1.10.238.10">
    <property type="entry name" value="EF-hand"/>
    <property type="match status" value="1"/>
</dbReference>
<keyword evidence="1" id="KW-0677">Repeat</keyword>
<feature type="compositionally biased region" description="Basic residues" evidence="3">
    <location>
        <begin position="158"/>
        <end position="168"/>
    </location>
</feature>
<evidence type="ECO:0000256" key="1">
    <source>
        <dbReference type="ARBA" id="ARBA00022737"/>
    </source>
</evidence>
<evidence type="ECO:0000313" key="4">
    <source>
        <dbReference type="EMBL" id="CAF2790543.1"/>
    </source>
</evidence>
<dbReference type="GO" id="GO:0043226">
    <property type="term" value="C:organelle"/>
    <property type="evidence" value="ECO:0007669"/>
    <property type="project" value="UniProtKB-ARBA"/>
</dbReference>
<evidence type="ECO:0000313" key="5">
    <source>
        <dbReference type="Proteomes" id="UP000675881"/>
    </source>
</evidence>
<accession>A0A7R8CDY5</accession>
<dbReference type="OrthoDB" id="429467at2759"/>
<dbReference type="FunFam" id="1.10.238.10:FF:000178">
    <property type="entry name" value="Calmodulin-2 A"/>
    <property type="match status" value="1"/>
</dbReference>
<gene>
    <name evidence="4" type="ORF">LSAA_2284</name>
</gene>
<dbReference type="CDD" id="cd00051">
    <property type="entry name" value="EFh"/>
    <property type="match status" value="1"/>
</dbReference>
<evidence type="ECO:0000256" key="3">
    <source>
        <dbReference type="SAM" id="MobiDB-lite"/>
    </source>
</evidence>
<dbReference type="PANTHER" id="PTHR23049">
    <property type="entry name" value="MYOSIN REGULATORY LIGHT CHAIN 2"/>
    <property type="match status" value="1"/>
</dbReference>
<feature type="region of interest" description="Disordered" evidence="3">
    <location>
        <begin position="128"/>
        <end position="168"/>
    </location>
</feature>
<dbReference type="PROSITE" id="PS00018">
    <property type="entry name" value="EF_HAND_1"/>
    <property type="match status" value="1"/>
</dbReference>
<keyword evidence="5" id="KW-1185">Reference proteome</keyword>
<sequence>MGKGDNGGFSQEQLDMYKECFLLMDIDKDGTINKNDLRGAFDNVGKLMSDGELDEMLSEVGGTCSYDSMIKMFQEKMAGGTNDSDDLIVSAFKAFDTDGKVEAEMFRHALPQVRRQVQREMISLFVAGGGEEKVEETKEEEKKEEAPADSAPAAEGGKKKKKKKKAAK</sequence>
<dbReference type="PROSITE" id="PS50222">
    <property type="entry name" value="EF_HAND_2"/>
    <property type="match status" value="1"/>
</dbReference>
<proteinExistence type="predicted"/>
<dbReference type="SUPFAM" id="SSF47473">
    <property type="entry name" value="EF-hand"/>
    <property type="match status" value="1"/>
</dbReference>
<dbReference type="InterPro" id="IPR002048">
    <property type="entry name" value="EF_hand_dom"/>
</dbReference>
<feature type="compositionally biased region" description="Basic and acidic residues" evidence="3">
    <location>
        <begin position="130"/>
        <end position="146"/>
    </location>
</feature>
<evidence type="ECO:0000256" key="2">
    <source>
        <dbReference type="ARBA" id="ARBA00022837"/>
    </source>
</evidence>
<dbReference type="InterPro" id="IPR011992">
    <property type="entry name" value="EF-hand-dom_pair"/>
</dbReference>
<dbReference type="GO" id="GO:0005509">
    <property type="term" value="F:calcium ion binding"/>
    <property type="evidence" value="ECO:0007669"/>
    <property type="project" value="InterPro"/>
</dbReference>
<dbReference type="AlphaFoldDB" id="A0A7R8CDY5"/>
<dbReference type="InterPro" id="IPR050403">
    <property type="entry name" value="Myosin_RLC"/>
</dbReference>